<dbReference type="InterPro" id="IPR029058">
    <property type="entry name" value="AB_hydrolase_fold"/>
</dbReference>
<accession>A0A484HD31</accession>
<sequence>MMASNHDMRKIRRVYFLHGLEGSPQANKPRFLRKYYPDLIVPSLPPDIEERHAILKETIREPAFLAGSSLGGLSAVLFAMSFPEKVPGMALFAPAAGLFDESQAPPGLLKAMSRCRIPSGIPTVVIAALKDEVIPLAAIEGMIKRSPAPRRIELIKAKDDHTLGRSLDALPGAMDRAFG</sequence>
<proteinExistence type="predicted"/>
<evidence type="ECO:0008006" key="2">
    <source>
        <dbReference type="Google" id="ProtNLM"/>
    </source>
</evidence>
<name>A0A484HD31_9BACT</name>
<dbReference type="SUPFAM" id="SSF53474">
    <property type="entry name" value="alpha/beta-Hydrolases"/>
    <property type="match status" value="1"/>
</dbReference>
<dbReference type="Gene3D" id="3.40.50.1820">
    <property type="entry name" value="alpha/beta hydrolase"/>
    <property type="match status" value="1"/>
</dbReference>
<dbReference type="EMBL" id="CAACVI010000004">
    <property type="protein sequence ID" value="VEN73156.1"/>
    <property type="molecule type" value="Genomic_DNA"/>
</dbReference>
<dbReference type="AlphaFoldDB" id="A0A484HD31"/>
<protein>
    <recommendedName>
        <fullName evidence="2">Serine aminopeptidase S33 domain-containing protein</fullName>
    </recommendedName>
</protein>
<evidence type="ECO:0000313" key="1">
    <source>
        <dbReference type="EMBL" id="VEN73156.1"/>
    </source>
</evidence>
<organism evidence="1">
    <name type="scientific">uncultured Desulfobacteraceae bacterium</name>
    <dbReference type="NCBI Taxonomy" id="218296"/>
    <lineage>
        <taxon>Bacteria</taxon>
        <taxon>Pseudomonadati</taxon>
        <taxon>Thermodesulfobacteriota</taxon>
        <taxon>Desulfobacteria</taxon>
        <taxon>Desulfobacterales</taxon>
        <taxon>Desulfobacteraceae</taxon>
        <taxon>environmental samples</taxon>
    </lineage>
</organism>
<gene>
    <name evidence="1" type="ORF">EPICR_120054</name>
</gene>
<reference evidence="1" key="1">
    <citation type="submission" date="2019-01" db="EMBL/GenBank/DDBJ databases">
        <authorList>
            <consortium name="Genoscope - CEA"/>
            <person name="William W."/>
        </authorList>
    </citation>
    <scope>NUCLEOTIDE SEQUENCE</scope>
    <source>
        <strain evidence="1">CR-1</strain>
    </source>
</reference>